<feature type="non-terminal residue" evidence="12">
    <location>
        <position position="584"/>
    </location>
</feature>
<evidence type="ECO:0000313" key="12">
    <source>
        <dbReference type="EMBL" id="THG96277.1"/>
    </source>
</evidence>
<evidence type="ECO:0000259" key="11">
    <source>
        <dbReference type="PROSITE" id="PS51762"/>
    </source>
</evidence>
<reference evidence="12 13" key="1">
    <citation type="submission" date="2019-02" db="EMBL/GenBank/DDBJ databases">
        <title>Genome sequencing of the rare red list fungi Phlebia centrifuga.</title>
        <authorList>
            <person name="Buettner E."/>
            <person name="Kellner H."/>
        </authorList>
    </citation>
    <scope>NUCLEOTIDE SEQUENCE [LARGE SCALE GENOMIC DNA]</scope>
    <source>
        <strain evidence="12 13">DSM 108282</strain>
    </source>
</reference>
<dbReference type="InterPro" id="IPR013320">
    <property type="entry name" value="ConA-like_dom_sf"/>
</dbReference>
<dbReference type="Gene3D" id="2.60.120.200">
    <property type="match status" value="2"/>
</dbReference>
<protein>
    <recommendedName>
        <fullName evidence="11">GH16 domain-containing protein</fullName>
    </recommendedName>
</protein>
<organism evidence="12 13">
    <name type="scientific">Hermanssonia centrifuga</name>
    <dbReference type="NCBI Taxonomy" id="98765"/>
    <lineage>
        <taxon>Eukaryota</taxon>
        <taxon>Fungi</taxon>
        <taxon>Dikarya</taxon>
        <taxon>Basidiomycota</taxon>
        <taxon>Agaricomycotina</taxon>
        <taxon>Agaricomycetes</taxon>
        <taxon>Polyporales</taxon>
        <taxon>Meruliaceae</taxon>
        <taxon>Hermanssonia</taxon>
    </lineage>
</organism>
<dbReference type="InterPro" id="IPR000757">
    <property type="entry name" value="Beta-glucanase-like"/>
</dbReference>
<evidence type="ECO:0000256" key="10">
    <source>
        <dbReference type="SAM" id="Phobius"/>
    </source>
</evidence>
<sequence>MSTPSDDASSECPDPLLRRPRPHYLAENRYSSGSGASTPSSSTSLSPPSAFPQYTARNSFGSFQSFNLTKEQRVNSFASSSLSALDSPFLGAGRPLSLGYEYTFSADLQSWASEFTPDFKEEDDAIHEPDPAMRHRIERDGHVFSWRGLTNLGTLVMFTVGIIVLFAGYPIITHFTRHEPSTFGAFNIGGTNASGQVPDLIGRFTIIDPDTPQEAYTKPSWADPSNNFELVWSDEFNTPGRSFYPGDDPYWEAVDLHYWGTNDLEWYDPAAITTDNGDLVITLSQKETHDLNYQGGLWPAVWTMGNLGRAGYGATLDGMWPYTYDACDIGTVANQSINEQPVAATINGDTGKGGILSYLPGQKLSRCTCNGESHPGPKHSDGSFVGRAAPEIDLFEAQITDGAPGDAAGQLTAQVSQSAQWAPFNAGYLWNNTAANEVIVDPTISIQNTFTGSATQQATSVVTNTDVLAYEYSGGLYEIYGYEYKPGFDDAYITWVSSNKVSWTLNVAGMGPDAATEISARPVPQEPMYIIANLGMSFNFGTVDLTHLPFPVHMRIDYIRVYQPSNARNVGCDPKDFPTKDYIN</sequence>
<dbReference type="Pfam" id="PF03935">
    <property type="entry name" value="SKN1_KRE6_Sbg1"/>
    <property type="match status" value="1"/>
</dbReference>
<keyword evidence="7" id="KW-0325">Glycoprotein</keyword>
<comment type="similarity">
    <text evidence="2">Belongs to the SKN1/KRE6 family.</text>
</comment>
<evidence type="ECO:0000256" key="3">
    <source>
        <dbReference type="ARBA" id="ARBA00022692"/>
    </source>
</evidence>
<dbReference type="PANTHER" id="PTHR31361">
    <property type="entry name" value="BETA-GLUCAN SYNTHESIS-ASSOCIATED PROTEIN KRE6-RELATED"/>
    <property type="match status" value="1"/>
</dbReference>
<dbReference type="GO" id="GO:0005789">
    <property type="term" value="C:endoplasmic reticulum membrane"/>
    <property type="evidence" value="ECO:0007669"/>
    <property type="project" value="TreeGrafter"/>
</dbReference>
<comment type="subcellular location">
    <subcellularLocation>
        <location evidence="1">Membrane</location>
        <topology evidence="1">Single-pass type II membrane protein</topology>
    </subcellularLocation>
</comment>
<evidence type="ECO:0000256" key="8">
    <source>
        <dbReference type="ARBA" id="ARBA00023316"/>
    </source>
</evidence>
<dbReference type="PANTHER" id="PTHR31361:SF1">
    <property type="entry name" value="BETA-GLUCAN SYNTHESIS-ASSOCIATED PROTEIN KRE6-RELATED"/>
    <property type="match status" value="1"/>
</dbReference>
<feature type="compositionally biased region" description="Low complexity" evidence="9">
    <location>
        <begin position="31"/>
        <end position="48"/>
    </location>
</feature>
<evidence type="ECO:0000256" key="9">
    <source>
        <dbReference type="SAM" id="MobiDB-lite"/>
    </source>
</evidence>
<evidence type="ECO:0000256" key="1">
    <source>
        <dbReference type="ARBA" id="ARBA00004606"/>
    </source>
</evidence>
<proteinExistence type="inferred from homology"/>
<gene>
    <name evidence="12" type="ORF">EW026_g5526</name>
</gene>
<evidence type="ECO:0000256" key="6">
    <source>
        <dbReference type="ARBA" id="ARBA00023136"/>
    </source>
</evidence>
<keyword evidence="8" id="KW-0961">Cell wall biogenesis/degradation</keyword>
<evidence type="ECO:0000313" key="13">
    <source>
        <dbReference type="Proteomes" id="UP000309038"/>
    </source>
</evidence>
<dbReference type="GO" id="GO:0015926">
    <property type="term" value="F:glucosidase activity"/>
    <property type="evidence" value="ECO:0007669"/>
    <property type="project" value="TreeGrafter"/>
</dbReference>
<comment type="caution">
    <text evidence="12">The sequence shown here is derived from an EMBL/GenBank/DDBJ whole genome shotgun (WGS) entry which is preliminary data.</text>
</comment>
<dbReference type="InterPro" id="IPR005629">
    <property type="entry name" value="Skn1/Kre6/Sbg1"/>
</dbReference>
<keyword evidence="3 10" id="KW-0812">Transmembrane</keyword>
<dbReference type="Proteomes" id="UP000309038">
    <property type="component" value="Unassembled WGS sequence"/>
</dbReference>
<dbReference type="AlphaFoldDB" id="A0A4S4KFM5"/>
<feature type="domain" description="GH16" evidence="11">
    <location>
        <begin position="219"/>
        <end position="567"/>
    </location>
</feature>
<keyword evidence="5 10" id="KW-1133">Transmembrane helix</keyword>
<evidence type="ECO:0000256" key="7">
    <source>
        <dbReference type="ARBA" id="ARBA00023180"/>
    </source>
</evidence>
<name>A0A4S4KFM5_9APHY</name>
<dbReference type="SUPFAM" id="SSF49899">
    <property type="entry name" value="Concanavalin A-like lectins/glucanases"/>
    <property type="match status" value="1"/>
</dbReference>
<dbReference type="GO" id="GO:0005886">
    <property type="term" value="C:plasma membrane"/>
    <property type="evidence" value="ECO:0007669"/>
    <property type="project" value="TreeGrafter"/>
</dbReference>
<dbReference type="EMBL" id="SGPJ01000248">
    <property type="protein sequence ID" value="THG96277.1"/>
    <property type="molecule type" value="Genomic_DNA"/>
</dbReference>
<keyword evidence="4" id="KW-0735">Signal-anchor</keyword>
<evidence type="ECO:0000256" key="5">
    <source>
        <dbReference type="ARBA" id="ARBA00022989"/>
    </source>
</evidence>
<feature type="transmembrane region" description="Helical" evidence="10">
    <location>
        <begin position="149"/>
        <end position="172"/>
    </location>
</feature>
<accession>A0A4S4KFM5</accession>
<keyword evidence="13" id="KW-1185">Reference proteome</keyword>
<feature type="region of interest" description="Disordered" evidence="9">
    <location>
        <begin position="1"/>
        <end position="50"/>
    </location>
</feature>
<dbReference type="GO" id="GO:0006078">
    <property type="term" value="P:(1-&gt;6)-beta-D-glucan biosynthetic process"/>
    <property type="evidence" value="ECO:0007669"/>
    <property type="project" value="TreeGrafter"/>
</dbReference>
<dbReference type="GO" id="GO:0031505">
    <property type="term" value="P:fungal-type cell wall organization"/>
    <property type="evidence" value="ECO:0007669"/>
    <property type="project" value="TreeGrafter"/>
</dbReference>
<dbReference type="PROSITE" id="PS51762">
    <property type="entry name" value="GH16_2"/>
    <property type="match status" value="1"/>
</dbReference>
<evidence type="ECO:0000256" key="2">
    <source>
        <dbReference type="ARBA" id="ARBA00010962"/>
    </source>
</evidence>
<keyword evidence="6 10" id="KW-0472">Membrane</keyword>
<evidence type="ECO:0000256" key="4">
    <source>
        <dbReference type="ARBA" id="ARBA00022968"/>
    </source>
</evidence>